<dbReference type="AlphaFoldDB" id="X1STJ2"/>
<dbReference type="Pfam" id="PF00072">
    <property type="entry name" value="Response_reg"/>
    <property type="match status" value="1"/>
</dbReference>
<dbReference type="PROSITE" id="PS50045">
    <property type="entry name" value="SIGMA54_INTERACT_4"/>
    <property type="match status" value="1"/>
</dbReference>
<dbReference type="Gene3D" id="3.40.50.2300">
    <property type="match status" value="1"/>
</dbReference>
<name>X1STJ2_9ZZZZ</name>
<feature type="domain" description="Sigma-54 factor interaction" evidence="3">
    <location>
        <begin position="83"/>
        <end position="278"/>
    </location>
</feature>
<dbReference type="FunFam" id="3.40.50.300:FF:000006">
    <property type="entry name" value="DNA-binding transcriptional regulator NtrC"/>
    <property type="match status" value="1"/>
</dbReference>
<evidence type="ECO:0008006" key="6">
    <source>
        <dbReference type="Google" id="ProtNLM"/>
    </source>
</evidence>
<keyword evidence="1" id="KW-0547">Nucleotide-binding</keyword>
<dbReference type="InterPro" id="IPR027417">
    <property type="entry name" value="P-loop_NTPase"/>
</dbReference>
<dbReference type="Gene3D" id="3.40.50.300">
    <property type="entry name" value="P-loop containing nucleotide triphosphate hydrolases"/>
    <property type="match status" value="1"/>
</dbReference>
<keyword evidence="2" id="KW-0067">ATP-binding</keyword>
<evidence type="ECO:0000313" key="5">
    <source>
        <dbReference type="EMBL" id="GAI96387.1"/>
    </source>
</evidence>
<dbReference type="InterPro" id="IPR011006">
    <property type="entry name" value="CheY-like_superfamily"/>
</dbReference>
<protein>
    <recommendedName>
        <fullName evidence="6">Response regulatory domain-containing protein</fullName>
    </recommendedName>
</protein>
<dbReference type="SUPFAM" id="SSF52540">
    <property type="entry name" value="P-loop containing nucleoside triphosphate hydrolases"/>
    <property type="match status" value="1"/>
</dbReference>
<dbReference type="InterPro" id="IPR001789">
    <property type="entry name" value="Sig_transdc_resp-reg_receiver"/>
</dbReference>
<feature type="non-terminal residue" evidence="5">
    <location>
        <position position="278"/>
    </location>
</feature>
<evidence type="ECO:0000259" key="3">
    <source>
        <dbReference type="PROSITE" id="PS50045"/>
    </source>
</evidence>
<dbReference type="Pfam" id="PF00158">
    <property type="entry name" value="Sigma54_activat"/>
    <property type="match status" value="1"/>
</dbReference>
<dbReference type="InterPro" id="IPR003593">
    <property type="entry name" value="AAA+_ATPase"/>
</dbReference>
<evidence type="ECO:0000259" key="4">
    <source>
        <dbReference type="PROSITE" id="PS50110"/>
    </source>
</evidence>
<comment type="caution">
    <text evidence="5">The sequence shown here is derived from an EMBL/GenBank/DDBJ whole genome shotgun (WGS) entry which is preliminary data.</text>
</comment>
<dbReference type="InterPro" id="IPR002078">
    <property type="entry name" value="Sigma_54_int"/>
</dbReference>
<gene>
    <name evidence="5" type="ORF">S12H4_31245</name>
</gene>
<dbReference type="GO" id="GO:0000160">
    <property type="term" value="P:phosphorelay signal transduction system"/>
    <property type="evidence" value="ECO:0007669"/>
    <property type="project" value="InterPro"/>
</dbReference>
<dbReference type="CDD" id="cd00009">
    <property type="entry name" value="AAA"/>
    <property type="match status" value="1"/>
</dbReference>
<feature type="non-terminal residue" evidence="5">
    <location>
        <position position="1"/>
    </location>
</feature>
<accession>X1STJ2</accession>
<feature type="domain" description="Response regulatory" evidence="4">
    <location>
        <begin position="1"/>
        <end position="58"/>
    </location>
</feature>
<dbReference type="SMART" id="SM00382">
    <property type="entry name" value="AAA"/>
    <property type="match status" value="1"/>
</dbReference>
<dbReference type="SUPFAM" id="SSF52172">
    <property type="entry name" value="CheY-like"/>
    <property type="match status" value="1"/>
</dbReference>
<dbReference type="PROSITE" id="PS50110">
    <property type="entry name" value="RESPONSE_REGULATORY"/>
    <property type="match status" value="1"/>
</dbReference>
<dbReference type="GO" id="GO:0005524">
    <property type="term" value="F:ATP binding"/>
    <property type="evidence" value="ECO:0007669"/>
    <property type="project" value="UniProtKB-KW"/>
</dbReference>
<evidence type="ECO:0000256" key="1">
    <source>
        <dbReference type="ARBA" id="ARBA00022741"/>
    </source>
</evidence>
<organism evidence="5">
    <name type="scientific">marine sediment metagenome</name>
    <dbReference type="NCBI Taxonomy" id="412755"/>
    <lineage>
        <taxon>unclassified sequences</taxon>
        <taxon>metagenomes</taxon>
        <taxon>ecological metagenomes</taxon>
    </lineage>
</organism>
<dbReference type="GO" id="GO:0006355">
    <property type="term" value="P:regulation of DNA-templated transcription"/>
    <property type="evidence" value="ECO:0007669"/>
    <property type="project" value="InterPro"/>
</dbReference>
<dbReference type="PANTHER" id="PTHR32071">
    <property type="entry name" value="TRANSCRIPTIONAL REGULATORY PROTEIN"/>
    <property type="match status" value="1"/>
</dbReference>
<dbReference type="EMBL" id="BARW01018220">
    <property type="protein sequence ID" value="GAI96387.1"/>
    <property type="molecule type" value="Genomic_DNA"/>
</dbReference>
<evidence type="ECO:0000256" key="2">
    <source>
        <dbReference type="ARBA" id="ARBA00022840"/>
    </source>
</evidence>
<reference evidence="5" key="1">
    <citation type="journal article" date="2014" name="Front. Microbiol.">
        <title>High frequency of phylogenetically diverse reductive dehalogenase-homologous genes in deep subseafloor sedimentary metagenomes.</title>
        <authorList>
            <person name="Kawai M."/>
            <person name="Futagami T."/>
            <person name="Toyoda A."/>
            <person name="Takaki Y."/>
            <person name="Nishi S."/>
            <person name="Hori S."/>
            <person name="Arai W."/>
            <person name="Tsubouchi T."/>
            <person name="Morono Y."/>
            <person name="Uchiyama I."/>
            <person name="Ito T."/>
            <person name="Fujiyama A."/>
            <person name="Inagaki F."/>
            <person name="Takami H."/>
        </authorList>
    </citation>
    <scope>NUCLEOTIDE SEQUENCE</scope>
    <source>
        <strain evidence="5">Expedition CK06-06</strain>
    </source>
</reference>
<proteinExistence type="predicted"/>
<sequence>GLDFLRELKSEEPLIPVVMITAYGNIKNAVVCLKAGAINYITKPIDRELLLSVLTRELESSSIKRDNISLRESLEACSNYTNLESLDPRMQEIDSIIGRIKDSPATVLILGESGTGKEITAKRIHYSGLYRSRPFIGVNCAALNDNLLESELFGHEKGAFTGAFSRKLGRFELAGSGTLFLDEIGDMSLAMQAKLLRVLQERSFERVGGTRTILTDCRIIAASNQDLQDLISRGAFREDLYYRLSLIVLEIPPLRARSCDIEPLIDLFIQQANLEYNR</sequence>